<dbReference type="RefSeq" id="WP_285272764.1">
    <property type="nucleotide sequence ID" value="NZ_JASNVW010000001.1"/>
</dbReference>
<organism evidence="1 2">
    <name type="scientific">Ignisphaera cupida</name>
    <dbReference type="NCBI Taxonomy" id="3050454"/>
    <lineage>
        <taxon>Archaea</taxon>
        <taxon>Thermoproteota</taxon>
        <taxon>Thermoprotei</taxon>
        <taxon>Desulfurococcales</taxon>
        <taxon>Desulfurococcaceae</taxon>
        <taxon>Ignisphaera</taxon>
    </lineage>
</organism>
<protein>
    <recommendedName>
        <fullName evidence="3">Thioredoxin-like fold domain-containing protein</fullName>
    </recommendedName>
</protein>
<evidence type="ECO:0000313" key="2">
    <source>
        <dbReference type="Proteomes" id="UP001529235"/>
    </source>
</evidence>
<name>A0ABD4Z3H8_9CREN</name>
<accession>A0ABD4Z3H8</accession>
<reference evidence="1 2" key="1">
    <citation type="submission" date="2023-05" db="EMBL/GenBank/DDBJ databases">
        <title>A new hyperthermophilic archaea 'Ignisphaera cupida' sp. nov. and description of the family 'Ignisphaeraceae' fam. nov.</title>
        <authorList>
            <person name="Podosokorskaya O.A."/>
            <person name="Elcheninov A.G."/>
            <person name="Klukina A."/>
            <person name="Merkel A.Y."/>
        </authorList>
    </citation>
    <scope>NUCLEOTIDE SEQUENCE [LARGE SCALE GENOMIC DNA]</scope>
    <source>
        <strain evidence="1 2">4213-co</strain>
    </source>
</reference>
<evidence type="ECO:0000313" key="1">
    <source>
        <dbReference type="EMBL" id="MDK6027779.1"/>
    </source>
</evidence>
<dbReference type="EMBL" id="JASNVW010000001">
    <property type="protein sequence ID" value="MDK6027779.1"/>
    <property type="molecule type" value="Genomic_DNA"/>
</dbReference>
<dbReference type="AlphaFoldDB" id="A0ABD4Z3H8"/>
<gene>
    <name evidence="1" type="ORF">QPL79_00115</name>
</gene>
<comment type="caution">
    <text evidence="1">The sequence shown here is derived from an EMBL/GenBank/DDBJ whole genome shotgun (WGS) entry which is preliminary data.</text>
</comment>
<proteinExistence type="predicted"/>
<evidence type="ECO:0008006" key="3">
    <source>
        <dbReference type="Google" id="ProtNLM"/>
    </source>
</evidence>
<sequence>MKGLVLEATIFMGLDEMSNVALDNLKKASQILYTKYGVKLLLNPVNIWLDPIKAALNSLPIIFIGDRKLFSGYTPSIDEIVSEVIKLISTQQHTYVETLMPAGIFRDDFVNAAIIE</sequence>
<keyword evidence="2" id="KW-1185">Reference proteome</keyword>
<dbReference type="Proteomes" id="UP001529235">
    <property type="component" value="Unassembled WGS sequence"/>
</dbReference>